<keyword evidence="8" id="KW-1185">Reference proteome</keyword>
<dbReference type="GO" id="GO:0009254">
    <property type="term" value="P:peptidoglycan turnover"/>
    <property type="evidence" value="ECO:0007669"/>
    <property type="project" value="TreeGrafter"/>
</dbReference>
<comment type="catalytic activity">
    <reaction evidence="1">
        <text>Hydrolysis of terminal non-reducing N-acetyl-D-hexosamine residues in N-acetyl-beta-D-hexosaminides.</text>
        <dbReference type="EC" id="3.2.1.52"/>
    </reaction>
</comment>
<sequence>MTTPNVPAAVIFGCTGPVLTEAERALFAAANPLGFILFRRNCETPEQVMALTAALRDSVGRPDAPIMIDQEGGRVARLRPPHWPSLPPAGHIGAIADDDLAREAAWLHGRLLAATLAPLGIDMDCAPVADVPQAGAHDVIGDRAFSRDPARVALLAGAQAEGLLAGGVLPIVKHLPGHGRATADSHKELPTVTADLATLEAVDFAPFKALADLPAGMVAHILFTAVDAQHPSSTSALVITKIVRGLIGFGGLLFSDDLDMQALSGTVAERAAAVVADGCCDVALHCNGTVEDRTAVAAVVPRLSQQAQERWARAQARRPASTAADAATVAAWRARLIDLAGNWD</sequence>
<evidence type="ECO:0000256" key="4">
    <source>
        <dbReference type="ARBA" id="ARBA00022801"/>
    </source>
</evidence>
<gene>
    <name evidence="7" type="ORF">Y958_18145</name>
</gene>
<dbReference type="AlphaFoldDB" id="A0A248JWB7"/>
<dbReference type="Proteomes" id="UP000197153">
    <property type="component" value="Chromosome 2"/>
</dbReference>
<reference evidence="7 8" key="1">
    <citation type="submission" date="2017-06" db="EMBL/GenBank/DDBJ databases">
        <title>Complete genome sequence of Nitrospirillum amazonense strain CBAmC, an endophytic nitrogen-fixing and plant growth-promoting bacterium, isolated from sugarcane.</title>
        <authorList>
            <person name="Schwab S."/>
            <person name="dos Santos Teixeira K.R."/>
            <person name="Simoes Araujo J.L."/>
            <person name="Soares Vidal M."/>
            <person name="Borges de Freitas H.R."/>
            <person name="Rivello Crivelaro A.L."/>
            <person name="Bueno de Camargo Nunes A."/>
            <person name="dos Santos C.M."/>
            <person name="Palmeira da Silva Rosa D."/>
            <person name="da Silva Padilha D."/>
            <person name="da Silva E."/>
            <person name="Araujo Terra L."/>
            <person name="Soares Mendes V."/>
            <person name="Farinelli L."/>
            <person name="Magalhaes Cruz L."/>
            <person name="Baldani J.I."/>
        </authorList>
    </citation>
    <scope>NUCLEOTIDE SEQUENCE [LARGE SCALE GENOMIC DNA]</scope>
    <source>
        <strain evidence="7 8">CBAmC</strain>
    </source>
</reference>
<dbReference type="RefSeq" id="WP_088873367.1">
    <property type="nucleotide sequence ID" value="NZ_CP022111.1"/>
</dbReference>
<dbReference type="Pfam" id="PF00933">
    <property type="entry name" value="Glyco_hydro_3"/>
    <property type="match status" value="1"/>
</dbReference>
<evidence type="ECO:0000313" key="8">
    <source>
        <dbReference type="Proteomes" id="UP000197153"/>
    </source>
</evidence>
<dbReference type="InterPro" id="IPR017853">
    <property type="entry name" value="GH"/>
</dbReference>
<keyword evidence="4" id="KW-0378">Hydrolase</keyword>
<name>A0A248JWB7_9PROT</name>
<dbReference type="GO" id="GO:0004563">
    <property type="term" value="F:beta-N-acetylhexosaminidase activity"/>
    <property type="evidence" value="ECO:0007669"/>
    <property type="project" value="UniProtKB-EC"/>
</dbReference>
<organism evidence="7 8">
    <name type="scientific">Nitrospirillum viridazoti CBAmc</name>
    <dbReference type="NCBI Taxonomy" id="1441467"/>
    <lineage>
        <taxon>Bacteria</taxon>
        <taxon>Pseudomonadati</taxon>
        <taxon>Pseudomonadota</taxon>
        <taxon>Alphaproteobacteria</taxon>
        <taxon>Rhodospirillales</taxon>
        <taxon>Azospirillaceae</taxon>
        <taxon>Nitrospirillum</taxon>
        <taxon>Nitrospirillum viridazoti</taxon>
    </lineage>
</organism>
<dbReference type="EC" id="3.2.1.52" evidence="3"/>
<dbReference type="Gene3D" id="3.20.20.300">
    <property type="entry name" value="Glycoside hydrolase, family 3, N-terminal domain"/>
    <property type="match status" value="1"/>
</dbReference>
<dbReference type="PANTHER" id="PTHR30480:SF13">
    <property type="entry name" value="BETA-HEXOSAMINIDASE"/>
    <property type="match status" value="1"/>
</dbReference>
<dbReference type="InterPro" id="IPR050226">
    <property type="entry name" value="NagZ_Beta-hexosaminidase"/>
</dbReference>
<evidence type="ECO:0000256" key="3">
    <source>
        <dbReference type="ARBA" id="ARBA00012663"/>
    </source>
</evidence>
<accession>A0A248JWB7</accession>
<dbReference type="NCBIfam" id="NF003740">
    <property type="entry name" value="PRK05337.1"/>
    <property type="match status" value="1"/>
</dbReference>
<dbReference type="SUPFAM" id="SSF51445">
    <property type="entry name" value="(Trans)glycosidases"/>
    <property type="match status" value="1"/>
</dbReference>
<feature type="domain" description="Glycoside hydrolase family 3 N-terminal" evidence="6">
    <location>
        <begin position="33"/>
        <end position="305"/>
    </location>
</feature>
<dbReference type="InterPro" id="IPR001764">
    <property type="entry name" value="Glyco_hydro_3_N"/>
</dbReference>
<keyword evidence="5" id="KW-0326">Glycosidase</keyword>
<dbReference type="GO" id="GO:0005975">
    <property type="term" value="P:carbohydrate metabolic process"/>
    <property type="evidence" value="ECO:0007669"/>
    <property type="project" value="InterPro"/>
</dbReference>
<protein>
    <recommendedName>
        <fullName evidence="3">beta-N-acetylhexosaminidase</fullName>
        <ecNumber evidence="3">3.2.1.52</ecNumber>
    </recommendedName>
</protein>
<evidence type="ECO:0000256" key="1">
    <source>
        <dbReference type="ARBA" id="ARBA00001231"/>
    </source>
</evidence>
<evidence type="ECO:0000313" key="7">
    <source>
        <dbReference type="EMBL" id="ASG22820.1"/>
    </source>
</evidence>
<evidence type="ECO:0000256" key="2">
    <source>
        <dbReference type="ARBA" id="ARBA00005336"/>
    </source>
</evidence>
<proteinExistence type="inferred from homology"/>
<dbReference type="InterPro" id="IPR036962">
    <property type="entry name" value="Glyco_hydro_3_N_sf"/>
</dbReference>
<dbReference type="PANTHER" id="PTHR30480">
    <property type="entry name" value="BETA-HEXOSAMINIDASE-RELATED"/>
    <property type="match status" value="1"/>
</dbReference>
<comment type="similarity">
    <text evidence="2">Belongs to the glycosyl hydrolase 3 family.</text>
</comment>
<evidence type="ECO:0000259" key="6">
    <source>
        <dbReference type="Pfam" id="PF00933"/>
    </source>
</evidence>
<evidence type="ECO:0000256" key="5">
    <source>
        <dbReference type="ARBA" id="ARBA00023295"/>
    </source>
</evidence>
<dbReference type="KEGG" id="nao:Y958_18145"/>
<dbReference type="EMBL" id="CP022111">
    <property type="protein sequence ID" value="ASG22820.1"/>
    <property type="molecule type" value="Genomic_DNA"/>
</dbReference>